<protein>
    <submittedName>
        <fullName evidence="1">Uncharacterized protein</fullName>
    </submittedName>
</protein>
<comment type="caution">
    <text evidence="1">The sequence shown here is derived from an EMBL/GenBank/DDBJ whole genome shotgun (WGS) entry which is preliminary data.</text>
</comment>
<keyword evidence="2" id="KW-1185">Reference proteome</keyword>
<evidence type="ECO:0000313" key="2">
    <source>
        <dbReference type="Proteomes" id="UP000247409"/>
    </source>
</evidence>
<proteinExistence type="predicted"/>
<organism evidence="1 2">
    <name type="scientific">Gracilariopsis chorda</name>
    <dbReference type="NCBI Taxonomy" id="448386"/>
    <lineage>
        <taxon>Eukaryota</taxon>
        <taxon>Rhodophyta</taxon>
        <taxon>Florideophyceae</taxon>
        <taxon>Rhodymeniophycidae</taxon>
        <taxon>Gracilariales</taxon>
        <taxon>Gracilariaceae</taxon>
        <taxon>Gracilariopsis</taxon>
    </lineage>
</organism>
<dbReference type="AlphaFoldDB" id="A0A2V3IKY0"/>
<sequence length="104" mass="10863">MKPPRSQRAADFALAAALLSFGETPSLTAPPAEGHLLCQSFTAAREHVVELAPDNPAPLRPYAAAGLKREVKHVVIGTSPLERAVNPVCSVSSCSDSGDDLTDV</sequence>
<name>A0A2V3IKY0_9FLOR</name>
<accession>A0A2V3IKY0</accession>
<gene>
    <name evidence="1" type="ORF">BWQ96_07528</name>
</gene>
<reference evidence="1 2" key="1">
    <citation type="journal article" date="2018" name="Mol. Biol. Evol.">
        <title>Analysis of the draft genome of the red seaweed Gracilariopsis chorda provides insights into genome size evolution in Rhodophyta.</title>
        <authorList>
            <person name="Lee J."/>
            <person name="Yang E.C."/>
            <person name="Graf L."/>
            <person name="Yang J.H."/>
            <person name="Qiu H."/>
            <person name="Zel Zion U."/>
            <person name="Chan C.X."/>
            <person name="Stephens T.G."/>
            <person name="Weber A.P.M."/>
            <person name="Boo G.H."/>
            <person name="Boo S.M."/>
            <person name="Kim K.M."/>
            <person name="Shin Y."/>
            <person name="Jung M."/>
            <person name="Lee S.J."/>
            <person name="Yim H.S."/>
            <person name="Lee J.H."/>
            <person name="Bhattacharya D."/>
            <person name="Yoon H.S."/>
        </authorList>
    </citation>
    <scope>NUCLEOTIDE SEQUENCE [LARGE SCALE GENOMIC DNA]</scope>
    <source>
        <strain evidence="1 2">SKKU-2015</strain>
        <tissue evidence="1">Whole body</tissue>
    </source>
</reference>
<dbReference type="Proteomes" id="UP000247409">
    <property type="component" value="Unassembled WGS sequence"/>
</dbReference>
<dbReference type="EMBL" id="NBIV01000152">
    <property type="protein sequence ID" value="PXF42713.1"/>
    <property type="molecule type" value="Genomic_DNA"/>
</dbReference>
<evidence type="ECO:0000313" key="1">
    <source>
        <dbReference type="EMBL" id="PXF42713.1"/>
    </source>
</evidence>